<gene>
    <name evidence="1" type="ORF">ACFO4O_15090</name>
</gene>
<sequence length="100" mass="11416">MQNKRRTKAQWLQIFGEQQNSGLTIKAFCERQGINLQTFRARKSDWKHGDKKPGRALVKIETPKLKPVATISCQFNGVELACNDSVNPQWFANMVKALVK</sequence>
<reference evidence="2" key="1">
    <citation type="journal article" date="2019" name="Int. J. Syst. Evol. Microbiol.">
        <title>The Global Catalogue of Microorganisms (GCM) 10K type strain sequencing project: providing services to taxonomists for standard genome sequencing and annotation.</title>
        <authorList>
            <consortium name="The Broad Institute Genomics Platform"/>
            <consortium name="The Broad Institute Genome Sequencing Center for Infectious Disease"/>
            <person name="Wu L."/>
            <person name="Ma J."/>
        </authorList>
    </citation>
    <scope>NUCLEOTIDE SEQUENCE [LARGE SCALE GENOMIC DNA]</scope>
    <source>
        <strain evidence="2">KACC 12507</strain>
    </source>
</reference>
<keyword evidence="2" id="KW-1185">Reference proteome</keyword>
<evidence type="ECO:0000313" key="2">
    <source>
        <dbReference type="Proteomes" id="UP001595897"/>
    </source>
</evidence>
<name>A0ABV9M095_9ALTE</name>
<dbReference type="EMBL" id="JBHSGU010000011">
    <property type="protein sequence ID" value="MFC4701489.1"/>
    <property type="molecule type" value="Genomic_DNA"/>
</dbReference>
<organism evidence="1 2">
    <name type="scientific">Glaciecola siphonariae</name>
    <dbReference type="NCBI Taxonomy" id="521012"/>
    <lineage>
        <taxon>Bacteria</taxon>
        <taxon>Pseudomonadati</taxon>
        <taxon>Pseudomonadota</taxon>
        <taxon>Gammaproteobacteria</taxon>
        <taxon>Alteromonadales</taxon>
        <taxon>Alteromonadaceae</taxon>
        <taxon>Glaciecola</taxon>
    </lineage>
</organism>
<protein>
    <recommendedName>
        <fullName evidence="3">Transposase</fullName>
    </recommendedName>
</protein>
<evidence type="ECO:0000313" key="1">
    <source>
        <dbReference type="EMBL" id="MFC4701489.1"/>
    </source>
</evidence>
<dbReference type="NCBIfam" id="NF047593">
    <property type="entry name" value="IS66_ISAeme5_TnpA"/>
    <property type="match status" value="1"/>
</dbReference>
<accession>A0ABV9M095</accession>
<comment type="caution">
    <text evidence="1">The sequence shown here is derived from an EMBL/GenBank/DDBJ whole genome shotgun (WGS) entry which is preliminary data.</text>
</comment>
<dbReference type="RefSeq" id="WP_382410018.1">
    <property type="nucleotide sequence ID" value="NZ_JBHSGU010000011.1"/>
</dbReference>
<evidence type="ECO:0008006" key="3">
    <source>
        <dbReference type="Google" id="ProtNLM"/>
    </source>
</evidence>
<dbReference type="Proteomes" id="UP001595897">
    <property type="component" value="Unassembled WGS sequence"/>
</dbReference>
<proteinExistence type="predicted"/>